<evidence type="ECO:0000313" key="2">
    <source>
        <dbReference type="EMBL" id="KAK7007705.1"/>
    </source>
</evidence>
<keyword evidence="1" id="KW-0812">Transmembrane</keyword>
<sequence length="77" mass="8965">MSCSERDLGACVHVVVVLWSALCLSLPFLRWSVVVFLRTIFARRIWRLHIILLVLLFSFHRSNILLFARVPLVESKT</sequence>
<keyword evidence="1" id="KW-1133">Transmembrane helix</keyword>
<gene>
    <name evidence="2" type="ORF">R3P38DRAFT_3029417</name>
</gene>
<protein>
    <submittedName>
        <fullName evidence="2">Uncharacterized protein</fullName>
    </submittedName>
</protein>
<reference evidence="2 3" key="1">
    <citation type="journal article" date="2024" name="J Genomics">
        <title>Draft genome sequencing and assembly of Favolaschia claudopus CIRM-BRFM 2984 isolated from oak limbs.</title>
        <authorList>
            <person name="Navarro D."/>
            <person name="Drula E."/>
            <person name="Chaduli D."/>
            <person name="Cazenave R."/>
            <person name="Ahrendt S."/>
            <person name="Wang J."/>
            <person name="Lipzen A."/>
            <person name="Daum C."/>
            <person name="Barry K."/>
            <person name="Grigoriev I.V."/>
            <person name="Favel A."/>
            <person name="Rosso M.N."/>
            <person name="Martin F."/>
        </authorList>
    </citation>
    <scope>NUCLEOTIDE SEQUENCE [LARGE SCALE GENOMIC DNA]</scope>
    <source>
        <strain evidence="2 3">CIRM-BRFM 2984</strain>
    </source>
</reference>
<dbReference type="AlphaFoldDB" id="A0AAW0AEG5"/>
<accession>A0AAW0AEG5</accession>
<evidence type="ECO:0000313" key="3">
    <source>
        <dbReference type="Proteomes" id="UP001362999"/>
    </source>
</evidence>
<keyword evidence="1" id="KW-0472">Membrane</keyword>
<dbReference type="Proteomes" id="UP001362999">
    <property type="component" value="Unassembled WGS sequence"/>
</dbReference>
<dbReference type="EMBL" id="JAWWNJ010000070">
    <property type="protein sequence ID" value="KAK7007705.1"/>
    <property type="molecule type" value="Genomic_DNA"/>
</dbReference>
<organism evidence="2 3">
    <name type="scientific">Favolaschia claudopus</name>
    <dbReference type="NCBI Taxonomy" id="2862362"/>
    <lineage>
        <taxon>Eukaryota</taxon>
        <taxon>Fungi</taxon>
        <taxon>Dikarya</taxon>
        <taxon>Basidiomycota</taxon>
        <taxon>Agaricomycotina</taxon>
        <taxon>Agaricomycetes</taxon>
        <taxon>Agaricomycetidae</taxon>
        <taxon>Agaricales</taxon>
        <taxon>Marasmiineae</taxon>
        <taxon>Mycenaceae</taxon>
        <taxon>Favolaschia</taxon>
    </lineage>
</organism>
<feature type="transmembrane region" description="Helical" evidence="1">
    <location>
        <begin position="12"/>
        <end position="36"/>
    </location>
</feature>
<evidence type="ECO:0000256" key="1">
    <source>
        <dbReference type="SAM" id="Phobius"/>
    </source>
</evidence>
<proteinExistence type="predicted"/>
<name>A0AAW0AEG5_9AGAR</name>
<feature type="transmembrane region" description="Helical" evidence="1">
    <location>
        <begin position="48"/>
        <end position="68"/>
    </location>
</feature>
<comment type="caution">
    <text evidence="2">The sequence shown here is derived from an EMBL/GenBank/DDBJ whole genome shotgun (WGS) entry which is preliminary data.</text>
</comment>
<keyword evidence="3" id="KW-1185">Reference proteome</keyword>